<proteinExistence type="inferred from homology"/>
<sequence length="297" mass="32662">MAAPSSQLGHHRYLPYPQASCREIEHHLHALAAAFPSSFDATLSPFTHDDGRDAVLVNATAALPVGAGNNAEVSVWLVEAYPRAPPLVFMSLPSLETAARPAYVDASGVVTAPYLQHWAWPESDLVGLLDSLQVLATLHYSTTEPRGYHHHAAEVSAHDDLCVASVARHRSQDDDVQTELRALQENKDRLEKELKRVTFNVNLLEKELKRKLLSTGNEIDGVAEPCCEASGSDNAAEESMDALDRELQAGRLPLCQYLKATKDVARAQFLDWPVPPDLVSLARPKQYYCASQCTNPY</sequence>
<dbReference type="GO" id="GO:0015031">
    <property type="term" value="P:protein transport"/>
    <property type="evidence" value="ECO:0007669"/>
    <property type="project" value="UniProtKB-UniRule"/>
</dbReference>
<dbReference type="PROSITE" id="PS51312">
    <property type="entry name" value="SB"/>
    <property type="match status" value="1"/>
</dbReference>
<evidence type="ECO:0000256" key="4">
    <source>
        <dbReference type="ARBA" id="ARBA00022753"/>
    </source>
</evidence>
<evidence type="ECO:0000313" key="11">
    <source>
        <dbReference type="EMBL" id="GJM90930.1"/>
    </source>
</evidence>
<dbReference type="InterPro" id="IPR052070">
    <property type="entry name" value="ESCRT-I_UEV_domain"/>
</dbReference>
<dbReference type="EMBL" id="BQKI01000003">
    <property type="protein sequence ID" value="GJM90930.1"/>
    <property type="molecule type" value="Genomic_DNA"/>
</dbReference>
<evidence type="ECO:0000256" key="7">
    <source>
        <dbReference type="PROSITE-ProRule" id="PRU00644"/>
    </source>
</evidence>
<evidence type="ECO:0000259" key="10">
    <source>
        <dbReference type="PROSITE" id="PS51322"/>
    </source>
</evidence>
<comment type="subcellular location">
    <subcellularLocation>
        <location evidence="1">Endosome</location>
    </subcellularLocation>
</comment>
<dbReference type="Gene3D" id="3.10.110.10">
    <property type="entry name" value="Ubiquitin Conjugating Enzyme"/>
    <property type="match status" value="1"/>
</dbReference>
<evidence type="ECO:0000259" key="9">
    <source>
        <dbReference type="PROSITE" id="PS51312"/>
    </source>
</evidence>
<organism evidence="11 12">
    <name type="scientific">Eleusine coracana subsp. coracana</name>
    <dbReference type="NCBI Taxonomy" id="191504"/>
    <lineage>
        <taxon>Eukaryota</taxon>
        <taxon>Viridiplantae</taxon>
        <taxon>Streptophyta</taxon>
        <taxon>Embryophyta</taxon>
        <taxon>Tracheophyta</taxon>
        <taxon>Spermatophyta</taxon>
        <taxon>Magnoliopsida</taxon>
        <taxon>Liliopsida</taxon>
        <taxon>Poales</taxon>
        <taxon>Poaceae</taxon>
        <taxon>PACMAD clade</taxon>
        <taxon>Chloridoideae</taxon>
        <taxon>Cynodonteae</taxon>
        <taxon>Eleusininae</taxon>
        <taxon>Eleusine</taxon>
    </lineage>
</organism>
<protein>
    <submittedName>
        <fullName evidence="11">Uncharacterized protein</fullName>
    </submittedName>
</protein>
<evidence type="ECO:0000256" key="1">
    <source>
        <dbReference type="ARBA" id="ARBA00004177"/>
    </source>
</evidence>
<comment type="caution">
    <text evidence="11">The sequence shown here is derived from an EMBL/GenBank/DDBJ whole genome shotgun (WGS) entry which is preliminary data.</text>
</comment>
<evidence type="ECO:0000256" key="3">
    <source>
        <dbReference type="ARBA" id="ARBA00022448"/>
    </source>
</evidence>
<evidence type="ECO:0000256" key="2">
    <source>
        <dbReference type="ARBA" id="ARBA00009594"/>
    </source>
</evidence>
<dbReference type="CDD" id="cd11685">
    <property type="entry name" value="UEV_TSG101-like"/>
    <property type="match status" value="1"/>
</dbReference>
<keyword evidence="5 7" id="KW-0653">Protein transport</keyword>
<feature type="coiled-coil region" evidence="8">
    <location>
        <begin position="166"/>
        <end position="207"/>
    </location>
</feature>
<dbReference type="PROSITE" id="PS51322">
    <property type="entry name" value="UEV"/>
    <property type="match status" value="1"/>
</dbReference>
<dbReference type="InterPro" id="IPR017916">
    <property type="entry name" value="SB_dom"/>
</dbReference>
<dbReference type="PANTHER" id="PTHR23306">
    <property type="entry name" value="TUMOR SUSCEPTIBILITY GENE 101 PROTEIN-RELATED"/>
    <property type="match status" value="1"/>
</dbReference>
<dbReference type="InterPro" id="IPR008883">
    <property type="entry name" value="UEV_N"/>
</dbReference>
<reference evidence="11" key="1">
    <citation type="journal article" date="2018" name="DNA Res.">
        <title>Multiple hybrid de novo genome assembly of finger millet, an orphan allotetraploid crop.</title>
        <authorList>
            <person name="Hatakeyama M."/>
            <person name="Aluri S."/>
            <person name="Balachadran M.T."/>
            <person name="Sivarajan S.R."/>
            <person name="Patrignani A."/>
            <person name="Gruter S."/>
            <person name="Poveda L."/>
            <person name="Shimizu-Inatsugi R."/>
            <person name="Baeten J."/>
            <person name="Francoijs K.J."/>
            <person name="Nataraja K.N."/>
            <person name="Reddy Y.A.N."/>
            <person name="Phadnis S."/>
            <person name="Ravikumar R.L."/>
            <person name="Schlapbach R."/>
            <person name="Sreeman S.M."/>
            <person name="Shimizu K.K."/>
        </authorList>
    </citation>
    <scope>NUCLEOTIDE SEQUENCE</scope>
</reference>
<dbReference type="AlphaFoldDB" id="A0AAV5BX78"/>
<keyword evidence="4" id="KW-0967">Endosome</keyword>
<dbReference type="SUPFAM" id="SSF54495">
    <property type="entry name" value="UBC-like"/>
    <property type="match status" value="1"/>
</dbReference>
<keyword evidence="12" id="KW-1185">Reference proteome</keyword>
<evidence type="ECO:0000313" key="12">
    <source>
        <dbReference type="Proteomes" id="UP001054889"/>
    </source>
</evidence>
<dbReference type="Proteomes" id="UP001054889">
    <property type="component" value="Unassembled WGS sequence"/>
</dbReference>
<dbReference type="InterPro" id="IPR016135">
    <property type="entry name" value="UBQ-conjugating_enzyme/RWD"/>
</dbReference>
<name>A0AAV5BX78_ELECO</name>
<dbReference type="GO" id="GO:0008333">
    <property type="term" value="P:endosome to lysosome transport"/>
    <property type="evidence" value="ECO:0007669"/>
    <property type="project" value="TreeGrafter"/>
</dbReference>
<dbReference type="Pfam" id="PF09454">
    <property type="entry name" value="Vps23_core"/>
    <property type="match status" value="1"/>
</dbReference>
<dbReference type="PANTHER" id="PTHR23306:SF3">
    <property type="entry name" value="TUMOR SUPPRESSOR PROTEIN 101"/>
    <property type="match status" value="1"/>
</dbReference>
<reference evidence="11" key="2">
    <citation type="submission" date="2021-12" db="EMBL/GenBank/DDBJ databases">
        <title>Resequencing data analysis of finger millet.</title>
        <authorList>
            <person name="Hatakeyama M."/>
            <person name="Aluri S."/>
            <person name="Balachadran M.T."/>
            <person name="Sivarajan S.R."/>
            <person name="Poveda L."/>
            <person name="Shimizu-Inatsugi R."/>
            <person name="Schlapbach R."/>
            <person name="Sreeman S.M."/>
            <person name="Shimizu K.K."/>
        </authorList>
    </citation>
    <scope>NUCLEOTIDE SEQUENCE</scope>
</reference>
<accession>A0AAV5BX78</accession>
<evidence type="ECO:0000256" key="5">
    <source>
        <dbReference type="ARBA" id="ARBA00022927"/>
    </source>
</evidence>
<dbReference type="Pfam" id="PF05743">
    <property type="entry name" value="UEV"/>
    <property type="match status" value="1"/>
</dbReference>
<evidence type="ECO:0000256" key="6">
    <source>
        <dbReference type="ARBA" id="ARBA00023054"/>
    </source>
</evidence>
<dbReference type="InterPro" id="IPR037202">
    <property type="entry name" value="ESCRT_assembly_dom"/>
</dbReference>
<gene>
    <name evidence="11" type="primary">ga07257</name>
    <name evidence="11" type="ORF">PR202_ga07257</name>
</gene>
<feature type="domain" description="SB" evidence="9">
    <location>
        <begin position="220"/>
        <end position="288"/>
    </location>
</feature>
<dbReference type="GO" id="GO:0000813">
    <property type="term" value="C:ESCRT I complex"/>
    <property type="evidence" value="ECO:0007669"/>
    <property type="project" value="TreeGrafter"/>
</dbReference>
<keyword evidence="6 8" id="KW-0175">Coiled coil</keyword>
<comment type="similarity">
    <text evidence="2">Belongs to the ubiquitin-conjugating enzyme family. UEV subfamily.</text>
</comment>
<dbReference type="GO" id="GO:0043130">
    <property type="term" value="F:ubiquitin binding"/>
    <property type="evidence" value="ECO:0007669"/>
    <property type="project" value="TreeGrafter"/>
</dbReference>
<dbReference type="SUPFAM" id="SSF140111">
    <property type="entry name" value="Endosomal sorting complex assembly domain"/>
    <property type="match status" value="1"/>
</dbReference>
<evidence type="ECO:0000256" key="8">
    <source>
        <dbReference type="SAM" id="Coils"/>
    </source>
</evidence>
<feature type="domain" description="UEV" evidence="10">
    <location>
        <begin position="4"/>
        <end position="147"/>
    </location>
</feature>
<dbReference type="Gene3D" id="6.10.140.820">
    <property type="match status" value="1"/>
</dbReference>
<keyword evidence="3 7" id="KW-0813">Transport</keyword>